<organism evidence="2 3">
    <name type="scientific">Paenibacillus oryzae</name>
    <dbReference type="NCBI Taxonomy" id="1844972"/>
    <lineage>
        <taxon>Bacteria</taxon>
        <taxon>Bacillati</taxon>
        <taxon>Bacillota</taxon>
        <taxon>Bacilli</taxon>
        <taxon>Bacillales</taxon>
        <taxon>Paenibacillaceae</taxon>
        <taxon>Paenibacillus</taxon>
    </lineage>
</organism>
<dbReference type="OrthoDB" id="2627814at2"/>
<accession>A0A1A5YID9</accession>
<dbReference type="RefSeq" id="WP_068683661.1">
    <property type="nucleotide sequence ID" value="NZ_LYPA01000062.1"/>
</dbReference>
<feature type="region of interest" description="Disordered" evidence="1">
    <location>
        <begin position="37"/>
        <end position="59"/>
    </location>
</feature>
<gene>
    <name evidence="2" type="ORF">A7K91_25895</name>
</gene>
<protein>
    <submittedName>
        <fullName evidence="2">Uncharacterized protein</fullName>
    </submittedName>
</protein>
<sequence length="59" mass="6673">MSGNETSVTQFMLQFCLHCEDAELCSTEEQCRACMAEHSQNDEEENAESTSDLLKAYYA</sequence>
<dbReference type="AlphaFoldDB" id="A0A1A5YID9"/>
<reference evidence="2 3" key="1">
    <citation type="submission" date="2016-05" db="EMBL/GenBank/DDBJ databases">
        <title>Paenibacillus oryzae. sp. nov., isolated from the rice root.</title>
        <authorList>
            <person name="Zhang J."/>
            <person name="Zhang X."/>
        </authorList>
    </citation>
    <scope>NUCLEOTIDE SEQUENCE [LARGE SCALE GENOMIC DNA]</scope>
    <source>
        <strain evidence="2 3">1DrF-4</strain>
    </source>
</reference>
<dbReference type="EMBL" id="LYPA01000062">
    <property type="protein sequence ID" value="OBR65165.1"/>
    <property type="molecule type" value="Genomic_DNA"/>
</dbReference>
<proteinExistence type="predicted"/>
<evidence type="ECO:0000313" key="2">
    <source>
        <dbReference type="EMBL" id="OBR65165.1"/>
    </source>
</evidence>
<evidence type="ECO:0000256" key="1">
    <source>
        <dbReference type="SAM" id="MobiDB-lite"/>
    </source>
</evidence>
<keyword evidence="3" id="KW-1185">Reference proteome</keyword>
<name>A0A1A5YID9_9BACL</name>
<evidence type="ECO:0000313" key="3">
    <source>
        <dbReference type="Proteomes" id="UP000092024"/>
    </source>
</evidence>
<dbReference type="Proteomes" id="UP000092024">
    <property type="component" value="Unassembled WGS sequence"/>
</dbReference>
<comment type="caution">
    <text evidence="2">The sequence shown here is derived from an EMBL/GenBank/DDBJ whole genome shotgun (WGS) entry which is preliminary data.</text>
</comment>